<feature type="compositionally biased region" description="Basic and acidic residues" evidence="1">
    <location>
        <begin position="254"/>
        <end position="263"/>
    </location>
</feature>
<keyword evidence="3" id="KW-1185">Reference proteome</keyword>
<feature type="compositionally biased region" description="Polar residues" evidence="1">
    <location>
        <begin position="241"/>
        <end position="252"/>
    </location>
</feature>
<protein>
    <submittedName>
        <fullName evidence="2">Uncharacterized protein</fullName>
    </submittedName>
</protein>
<accession>A0A834ICB4</accession>
<proteinExistence type="predicted"/>
<organism evidence="2 3">
    <name type="scientific">Rhynchophorus ferrugineus</name>
    <name type="common">Red palm weevil</name>
    <name type="synonym">Curculio ferrugineus</name>
    <dbReference type="NCBI Taxonomy" id="354439"/>
    <lineage>
        <taxon>Eukaryota</taxon>
        <taxon>Metazoa</taxon>
        <taxon>Ecdysozoa</taxon>
        <taxon>Arthropoda</taxon>
        <taxon>Hexapoda</taxon>
        <taxon>Insecta</taxon>
        <taxon>Pterygota</taxon>
        <taxon>Neoptera</taxon>
        <taxon>Endopterygota</taxon>
        <taxon>Coleoptera</taxon>
        <taxon>Polyphaga</taxon>
        <taxon>Cucujiformia</taxon>
        <taxon>Curculionidae</taxon>
        <taxon>Dryophthorinae</taxon>
        <taxon>Rhynchophorus</taxon>
    </lineage>
</organism>
<feature type="non-terminal residue" evidence="2">
    <location>
        <position position="412"/>
    </location>
</feature>
<gene>
    <name evidence="2" type="ORF">GWI33_011767</name>
</gene>
<sequence>STLAHQYGDNRSSKNSFLQEISKLSQINISRISNKCNYTVLSKGQATDSTESLLRQHSSPQQEINTTLVEPESIATPSRGTMVKSKSAYVIKKKYADNSPSSDEEEEEVKEKTRKKRVEFDSNIKKIPRDPISVPNFSLLTLPTPVLTPVEASKLVYLTDEETDVEAKASAIKSVVEVESTETEEEEYETLKLLKRTDSYSSHLGYADNPLYQNMREKSEEIASSTSDYYSIETVNRLSSASSYSVKTNTPQDDGIKHKEPGQKEGPFGFCNPNYFGPGSGKSMLTSDEKKSVGKMLTTETTTEHRSTDEEDILELLSYDGILDRNTKVVYRNSGRAGRPVNLPLVKNHHQKKNPDQRARSAGRAKPDKHVKETAQYVDPFLPLYVYVIGGKEQGHVTMFQRPISIWRLKLF</sequence>
<feature type="region of interest" description="Disordered" evidence="1">
    <location>
        <begin position="340"/>
        <end position="372"/>
    </location>
</feature>
<feature type="region of interest" description="Disordered" evidence="1">
    <location>
        <begin position="95"/>
        <end position="114"/>
    </location>
</feature>
<dbReference type="OrthoDB" id="432528at2759"/>
<reference evidence="2" key="1">
    <citation type="submission" date="2020-08" db="EMBL/GenBank/DDBJ databases">
        <title>Genome sequencing and assembly of the red palm weevil Rhynchophorus ferrugineus.</title>
        <authorList>
            <person name="Dias G.B."/>
            <person name="Bergman C.M."/>
            <person name="Manee M."/>
        </authorList>
    </citation>
    <scope>NUCLEOTIDE SEQUENCE</scope>
    <source>
        <strain evidence="2">AA-2017</strain>
        <tissue evidence="2">Whole larva</tissue>
    </source>
</reference>
<feature type="region of interest" description="Disordered" evidence="1">
    <location>
        <begin position="241"/>
        <end position="269"/>
    </location>
</feature>
<evidence type="ECO:0000313" key="3">
    <source>
        <dbReference type="Proteomes" id="UP000625711"/>
    </source>
</evidence>
<dbReference type="AlphaFoldDB" id="A0A834ICB4"/>
<evidence type="ECO:0000256" key="1">
    <source>
        <dbReference type="SAM" id="MobiDB-lite"/>
    </source>
</evidence>
<comment type="caution">
    <text evidence="2">The sequence shown here is derived from an EMBL/GenBank/DDBJ whole genome shotgun (WGS) entry which is preliminary data.</text>
</comment>
<dbReference type="EMBL" id="JAACXV010010518">
    <property type="protein sequence ID" value="KAF7275423.1"/>
    <property type="molecule type" value="Genomic_DNA"/>
</dbReference>
<evidence type="ECO:0000313" key="2">
    <source>
        <dbReference type="EMBL" id="KAF7275423.1"/>
    </source>
</evidence>
<name>A0A834ICB4_RHYFE</name>
<dbReference type="Proteomes" id="UP000625711">
    <property type="component" value="Unassembled WGS sequence"/>
</dbReference>
<feature type="compositionally biased region" description="Basic and acidic residues" evidence="1">
    <location>
        <begin position="353"/>
        <end position="372"/>
    </location>
</feature>